<name>A0A2I0VRW8_9ASPA</name>
<accession>A0A2I0VRW8</accession>
<sequence>MPHNFPPPNLIAAAPRLLSVMARISQFVIPVLAFSPLHQDSTTKRVLLRGPCHNGLYSISSSTSPANLALLSVQSVPDLWHGRLGHPDTRKLQRLAQLHSTISSKITSKYCNTCNLAKSHRLPSSISFSVTVAPFEIVHSDVWGPSPTISLNGFRYFVTFIDEHTKYCWVYPLIQKSDVFAKFQEFYNMIRCQFNKHIKTLRTDGGGEFINNSFNQFCKNSGMRHQYSCPHTPSQNGIAERKNRHILETIRSLLIHSKAPQTLWTHALHTAIHIINRLPTRTLENKTPYESLFRIPPSYDHLKIFGCLCYPWLRPYAKSKLESFSKPCVFIGYPPTQKGYLCLDPVTNHIYTSRHVVFNEQIFPYHQNSSTIPNSNASSTIPPLLLVPSSLLSPQVQHLHTTYTTPQISQSQSTHPNHVCKLNKALYGLKQSPRQWFATLTGFLHTQGFRTSHSDPSLMICQQTNIQIYFLIYVDDLIVTGNNKAAVQTLLNNLHNRFNTRYLGQLSQFLGITAIPQPDGLLLHQSRYATSILQRAGMTNCKPTATPITAKSHISPQISKPFFDPLLYRQLVGSLQYLTLTRPDITYAVNKACQFMHQPTDINFDAVKRILRYIKGTINYGLPLSGNSFTLTSFVDSDWAGDQHDRKSTTGYCTFLGRSPVNWCVKKQSTIARSSTEAEYRALAAAAVDLTWTRQLLQELGRPQTNPTQLFCDNTSAIALANNPVFHARTKHIEVDCHYIRECIKNKSIQVHHISTKDQLADIFTKALSTIRFRHLAHKLISPHTSSVCKGVLNQSCKPASKPD</sequence>
<dbReference type="Proteomes" id="UP000233837">
    <property type="component" value="Unassembled WGS sequence"/>
</dbReference>
<protein>
    <submittedName>
        <fullName evidence="4">Retrovirus-related Pol polyprotein from transposon TNT 1-94</fullName>
    </submittedName>
</protein>
<organism evidence="4 5">
    <name type="scientific">Dendrobium catenatum</name>
    <dbReference type="NCBI Taxonomy" id="906689"/>
    <lineage>
        <taxon>Eukaryota</taxon>
        <taxon>Viridiplantae</taxon>
        <taxon>Streptophyta</taxon>
        <taxon>Embryophyta</taxon>
        <taxon>Tracheophyta</taxon>
        <taxon>Spermatophyta</taxon>
        <taxon>Magnoliopsida</taxon>
        <taxon>Liliopsida</taxon>
        <taxon>Asparagales</taxon>
        <taxon>Orchidaceae</taxon>
        <taxon>Epidendroideae</taxon>
        <taxon>Malaxideae</taxon>
        <taxon>Dendrobiinae</taxon>
        <taxon>Dendrobium</taxon>
    </lineage>
</organism>
<dbReference type="InterPro" id="IPR036397">
    <property type="entry name" value="RNaseH_sf"/>
</dbReference>
<dbReference type="InterPro" id="IPR001584">
    <property type="entry name" value="Integrase_cat-core"/>
</dbReference>
<dbReference type="Pfam" id="PF25597">
    <property type="entry name" value="SH3_retrovirus"/>
    <property type="match status" value="1"/>
</dbReference>
<dbReference type="GO" id="GO:0016787">
    <property type="term" value="F:hydrolase activity"/>
    <property type="evidence" value="ECO:0007669"/>
    <property type="project" value="UniProtKB-KW"/>
</dbReference>
<dbReference type="PANTHER" id="PTHR42648">
    <property type="entry name" value="TRANSPOSASE, PUTATIVE-RELATED"/>
    <property type="match status" value="1"/>
</dbReference>
<dbReference type="InterPro" id="IPR012337">
    <property type="entry name" value="RNaseH-like_sf"/>
</dbReference>
<evidence type="ECO:0000313" key="4">
    <source>
        <dbReference type="EMBL" id="PKU66151.1"/>
    </source>
</evidence>
<dbReference type="InterPro" id="IPR057670">
    <property type="entry name" value="SH3_retrovirus"/>
</dbReference>
<dbReference type="AlphaFoldDB" id="A0A2I0VRW8"/>
<dbReference type="Pfam" id="PF07727">
    <property type="entry name" value="RVT_2"/>
    <property type="match status" value="1"/>
</dbReference>
<keyword evidence="5" id="KW-1185">Reference proteome</keyword>
<dbReference type="GO" id="GO:0046872">
    <property type="term" value="F:metal ion binding"/>
    <property type="evidence" value="ECO:0007669"/>
    <property type="project" value="UniProtKB-KW"/>
</dbReference>
<dbReference type="GO" id="GO:0015074">
    <property type="term" value="P:DNA integration"/>
    <property type="evidence" value="ECO:0007669"/>
    <property type="project" value="InterPro"/>
</dbReference>
<dbReference type="GO" id="GO:0003676">
    <property type="term" value="F:nucleic acid binding"/>
    <property type="evidence" value="ECO:0007669"/>
    <property type="project" value="InterPro"/>
</dbReference>
<keyword evidence="2" id="KW-0378">Hydrolase</keyword>
<evidence type="ECO:0000259" key="3">
    <source>
        <dbReference type="PROSITE" id="PS50994"/>
    </source>
</evidence>
<dbReference type="SUPFAM" id="SSF53098">
    <property type="entry name" value="Ribonuclease H-like"/>
    <property type="match status" value="1"/>
</dbReference>
<dbReference type="SUPFAM" id="SSF56672">
    <property type="entry name" value="DNA/RNA polymerases"/>
    <property type="match status" value="1"/>
</dbReference>
<evidence type="ECO:0000313" key="5">
    <source>
        <dbReference type="Proteomes" id="UP000233837"/>
    </source>
</evidence>
<dbReference type="Pfam" id="PF00665">
    <property type="entry name" value="rve"/>
    <property type="match status" value="1"/>
</dbReference>
<reference evidence="4 5" key="1">
    <citation type="journal article" date="2016" name="Sci. Rep.">
        <title>The Dendrobium catenatum Lindl. genome sequence provides insights into polysaccharide synthase, floral development and adaptive evolution.</title>
        <authorList>
            <person name="Zhang G.Q."/>
            <person name="Xu Q."/>
            <person name="Bian C."/>
            <person name="Tsai W.C."/>
            <person name="Yeh C.M."/>
            <person name="Liu K.W."/>
            <person name="Yoshida K."/>
            <person name="Zhang L.S."/>
            <person name="Chang S.B."/>
            <person name="Chen F."/>
            <person name="Shi Y."/>
            <person name="Su Y.Y."/>
            <person name="Zhang Y.Q."/>
            <person name="Chen L.J."/>
            <person name="Yin Y."/>
            <person name="Lin M."/>
            <person name="Huang H."/>
            <person name="Deng H."/>
            <person name="Wang Z.W."/>
            <person name="Zhu S.L."/>
            <person name="Zhao X."/>
            <person name="Deng C."/>
            <person name="Niu S.C."/>
            <person name="Huang J."/>
            <person name="Wang M."/>
            <person name="Liu G.H."/>
            <person name="Yang H.J."/>
            <person name="Xiao X.J."/>
            <person name="Hsiao Y.Y."/>
            <person name="Wu W.L."/>
            <person name="Chen Y.Y."/>
            <person name="Mitsuda N."/>
            <person name="Ohme-Takagi M."/>
            <person name="Luo Y.B."/>
            <person name="Van de Peer Y."/>
            <person name="Liu Z.J."/>
        </authorList>
    </citation>
    <scope>NUCLEOTIDE SEQUENCE [LARGE SCALE GENOMIC DNA]</scope>
    <source>
        <tissue evidence="4">The whole plant</tissue>
    </source>
</reference>
<evidence type="ECO:0000256" key="2">
    <source>
        <dbReference type="ARBA" id="ARBA00022801"/>
    </source>
</evidence>
<evidence type="ECO:0000256" key="1">
    <source>
        <dbReference type="ARBA" id="ARBA00022723"/>
    </source>
</evidence>
<feature type="domain" description="Integrase catalytic" evidence="3">
    <location>
        <begin position="130"/>
        <end position="296"/>
    </location>
</feature>
<dbReference type="PANTHER" id="PTHR42648:SF26">
    <property type="entry name" value="INTEGRASE CATALYTIC DOMAIN-CONTAINING PROTEIN"/>
    <property type="match status" value="1"/>
</dbReference>
<dbReference type="InterPro" id="IPR013103">
    <property type="entry name" value="RVT_2"/>
</dbReference>
<keyword evidence="1" id="KW-0479">Metal-binding</keyword>
<dbReference type="EMBL" id="KZ503291">
    <property type="protein sequence ID" value="PKU66151.1"/>
    <property type="molecule type" value="Genomic_DNA"/>
</dbReference>
<dbReference type="PROSITE" id="PS50994">
    <property type="entry name" value="INTEGRASE"/>
    <property type="match status" value="1"/>
</dbReference>
<dbReference type="Pfam" id="PF13976">
    <property type="entry name" value="gag_pre-integrs"/>
    <property type="match status" value="1"/>
</dbReference>
<dbReference type="InterPro" id="IPR025724">
    <property type="entry name" value="GAG-pre-integrase_dom"/>
</dbReference>
<gene>
    <name evidence="4" type="ORF">MA16_Dca009525</name>
</gene>
<dbReference type="CDD" id="cd09272">
    <property type="entry name" value="RNase_HI_RT_Ty1"/>
    <property type="match status" value="1"/>
</dbReference>
<reference evidence="4 5" key="2">
    <citation type="journal article" date="2017" name="Nature">
        <title>The Apostasia genome and the evolution of orchids.</title>
        <authorList>
            <person name="Zhang G.Q."/>
            <person name="Liu K.W."/>
            <person name="Li Z."/>
            <person name="Lohaus R."/>
            <person name="Hsiao Y.Y."/>
            <person name="Niu S.C."/>
            <person name="Wang J.Y."/>
            <person name="Lin Y.C."/>
            <person name="Xu Q."/>
            <person name="Chen L.J."/>
            <person name="Yoshida K."/>
            <person name="Fujiwara S."/>
            <person name="Wang Z.W."/>
            <person name="Zhang Y.Q."/>
            <person name="Mitsuda N."/>
            <person name="Wang M."/>
            <person name="Liu G.H."/>
            <person name="Pecoraro L."/>
            <person name="Huang H.X."/>
            <person name="Xiao X.J."/>
            <person name="Lin M."/>
            <person name="Wu X.Y."/>
            <person name="Wu W.L."/>
            <person name="Chen Y.Y."/>
            <person name="Chang S.B."/>
            <person name="Sakamoto S."/>
            <person name="Ohme-Takagi M."/>
            <person name="Yagi M."/>
            <person name="Zeng S.J."/>
            <person name="Shen C.Y."/>
            <person name="Yeh C.M."/>
            <person name="Luo Y.B."/>
            <person name="Tsai W.C."/>
            <person name="Van de Peer Y."/>
            <person name="Liu Z.J."/>
        </authorList>
    </citation>
    <scope>NUCLEOTIDE SEQUENCE [LARGE SCALE GENOMIC DNA]</scope>
    <source>
        <tissue evidence="4">The whole plant</tissue>
    </source>
</reference>
<dbReference type="Gene3D" id="3.30.420.10">
    <property type="entry name" value="Ribonuclease H-like superfamily/Ribonuclease H"/>
    <property type="match status" value="1"/>
</dbReference>
<proteinExistence type="predicted"/>
<dbReference type="InterPro" id="IPR043502">
    <property type="entry name" value="DNA/RNA_pol_sf"/>
</dbReference>
<dbReference type="InterPro" id="IPR039537">
    <property type="entry name" value="Retrotran_Ty1/copia-like"/>
</dbReference>